<feature type="transmembrane region" description="Helical" evidence="2">
    <location>
        <begin position="54"/>
        <end position="76"/>
    </location>
</feature>
<keyword evidence="4" id="KW-1185">Reference proteome</keyword>
<dbReference type="EMBL" id="JARVKM010000019">
    <property type="protein sequence ID" value="KAK9777777.1"/>
    <property type="molecule type" value="Genomic_DNA"/>
</dbReference>
<keyword evidence="2" id="KW-0812">Transmembrane</keyword>
<sequence length="110" mass="11964">MGPIKEERGSPQAEEIQKRPQSCDGEDDASSVSPEALGNDLPQGYFYSLSSMEAMAGFCLSAISAYIFLLIPTNILTDINADIEPSPYVSWVNIARTLALSFTCTILGRR</sequence>
<evidence type="ECO:0000313" key="3">
    <source>
        <dbReference type="EMBL" id="KAK9777777.1"/>
    </source>
</evidence>
<protein>
    <submittedName>
        <fullName evidence="3">Major facilitator superfamily (MFS) profile domain-containing protein</fullName>
    </submittedName>
</protein>
<keyword evidence="2" id="KW-0472">Membrane</keyword>
<accession>A0ABR2XVG8</accession>
<name>A0ABR2XVG8_9PEZI</name>
<proteinExistence type="predicted"/>
<reference evidence="3 4" key="1">
    <citation type="submission" date="2024-02" db="EMBL/GenBank/DDBJ databases">
        <title>First draft genome assembly of two strains of Seiridium cardinale.</title>
        <authorList>
            <person name="Emiliani G."/>
            <person name="Scali E."/>
        </authorList>
    </citation>
    <scope>NUCLEOTIDE SEQUENCE [LARGE SCALE GENOMIC DNA]</scope>
    <source>
        <strain evidence="3 4">BM-138-000479</strain>
    </source>
</reference>
<comment type="caution">
    <text evidence="3">The sequence shown here is derived from an EMBL/GenBank/DDBJ whole genome shotgun (WGS) entry which is preliminary data.</text>
</comment>
<dbReference type="Proteomes" id="UP001465668">
    <property type="component" value="Unassembled WGS sequence"/>
</dbReference>
<gene>
    <name evidence="3" type="ORF">SCAR479_05460</name>
</gene>
<evidence type="ECO:0000313" key="4">
    <source>
        <dbReference type="Proteomes" id="UP001465668"/>
    </source>
</evidence>
<keyword evidence="2" id="KW-1133">Transmembrane helix</keyword>
<evidence type="ECO:0000256" key="1">
    <source>
        <dbReference type="SAM" id="MobiDB-lite"/>
    </source>
</evidence>
<organism evidence="3 4">
    <name type="scientific">Seiridium cardinale</name>
    <dbReference type="NCBI Taxonomy" id="138064"/>
    <lineage>
        <taxon>Eukaryota</taxon>
        <taxon>Fungi</taxon>
        <taxon>Dikarya</taxon>
        <taxon>Ascomycota</taxon>
        <taxon>Pezizomycotina</taxon>
        <taxon>Sordariomycetes</taxon>
        <taxon>Xylariomycetidae</taxon>
        <taxon>Amphisphaeriales</taxon>
        <taxon>Sporocadaceae</taxon>
        <taxon>Seiridium</taxon>
    </lineage>
</organism>
<feature type="region of interest" description="Disordered" evidence="1">
    <location>
        <begin position="1"/>
        <end position="40"/>
    </location>
</feature>
<evidence type="ECO:0000256" key="2">
    <source>
        <dbReference type="SAM" id="Phobius"/>
    </source>
</evidence>